<comment type="caution">
    <text evidence="1">The sequence shown here is derived from an EMBL/GenBank/DDBJ whole genome shotgun (WGS) entry which is preliminary data.</text>
</comment>
<dbReference type="RefSeq" id="WP_158424327.1">
    <property type="nucleotide sequence ID" value="NZ_JAOQJQ010000001.1"/>
</dbReference>
<name>A0ABT2TI42_9FIRM</name>
<gene>
    <name evidence="1" type="ORF">OCV88_04140</name>
</gene>
<evidence type="ECO:0000313" key="1">
    <source>
        <dbReference type="EMBL" id="MCU6761531.1"/>
    </source>
</evidence>
<dbReference type="EMBL" id="JAOQJQ010000001">
    <property type="protein sequence ID" value="MCU6761531.1"/>
    <property type="molecule type" value="Genomic_DNA"/>
</dbReference>
<evidence type="ECO:0000313" key="2">
    <source>
        <dbReference type="Proteomes" id="UP001652442"/>
    </source>
</evidence>
<reference evidence="1 2" key="1">
    <citation type="journal article" date="2021" name="ISME Commun">
        <title>Automated analysis of genomic sequences facilitates high-throughput and comprehensive description of bacteria.</title>
        <authorList>
            <person name="Hitch T.C.A."/>
        </authorList>
    </citation>
    <scope>NUCLEOTIDE SEQUENCE [LARGE SCALE GENOMIC DNA]</scope>
    <source>
        <strain evidence="1 2">Sanger_109</strain>
    </source>
</reference>
<organism evidence="1 2">
    <name type="scientific">Brotonthovivens ammoniilytica</name>
    <dbReference type="NCBI Taxonomy" id="2981725"/>
    <lineage>
        <taxon>Bacteria</taxon>
        <taxon>Bacillati</taxon>
        <taxon>Bacillota</taxon>
        <taxon>Clostridia</taxon>
        <taxon>Lachnospirales</taxon>
        <taxon>Lachnospiraceae</taxon>
        <taxon>Brotonthovivens</taxon>
    </lineage>
</organism>
<protein>
    <submittedName>
        <fullName evidence="1">Uncharacterized protein</fullName>
    </submittedName>
</protein>
<dbReference type="Proteomes" id="UP001652442">
    <property type="component" value="Unassembled WGS sequence"/>
</dbReference>
<dbReference type="PROSITE" id="PS51257">
    <property type="entry name" value="PROKAR_LIPOPROTEIN"/>
    <property type="match status" value="1"/>
</dbReference>
<accession>A0ABT2TI42</accession>
<sequence length="704" mass="77671">MKKNSWYRTVVAAVVFVLVCLGISGCGSAKTDSEKSPVLKSVAVSSYNDGSESKQFVNVDMTFDKEIALESDTAESLRITIAGQRMKTCSLKQGEDKMSVSLVIPVEAITKGVLEIERSEKAKTISDIRDYTGSYAVQDFEVKGVIPSGVTLSEVSSEDGKVTKNVDSGWNIRSIAWVGLMKDGELQPVSENRSDEILDGRIAVHGHEFLIEDEKDIAQKIAETLSRVYPEGYRFSADGTKVTAECTDGSAGTLDIEIYEYMTLNGEDAEALGDVNAGNVDQHESQDIVKVSEKDRTVSEEEQKFLNVLHTSVTSSEEISDGDDLYSALTITGTAMPEEEIYSVKDLEDLITLSFENKKMYELGFPVSRKAAIDGETHTYYGIDLWKFLENCGADLSGKSLYLSCVSGKDGKTVTKNASQLVEEQADVLLAVGTEQGPLSAETSPVSGPLSLIIIEKNKPIAVETVNRLTIGEKDKDPYYRFHNREPYEKDQDKTFTVEVYQKGSEYLGPVSTKTFTTKEFENLMKENPDHVVRNYYGTIGDQENYQYIGVGGWLDYFEGLDLAWLLKEQAGVEQLKGSAEFVGRDGEVYGTVEDLAYLSEKNKKEDYYILTTDGKRINGAVPMIACTKNGYPMLPEHDHESSGYIAYNALNQTLEQKGISTETGVIKNHNGPFTACLGNYQGYYGGDQVETGGDCVLLRLYLE</sequence>
<keyword evidence="2" id="KW-1185">Reference proteome</keyword>
<proteinExistence type="predicted"/>